<evidence type="ECO:0000256" key="2">
    <source>
        <dbReference type="ARBA" id="ARBA00010838"/>
    </source>
</evidence>
<comment type="caution">
    <text evidence="10">The sequence shown here is derived from an EMBL/GenBank/DDBJ whole genome shotgun (WGS) entry which is preliminary data.</text>
</comment>
<evidence type="ECO:0000256" key="9">
    <source>
        <dbReference type="RuleBase" id="RU361175"/>
    </source>
</evidence>
<dbReference type="EMBL" id="JBIRPU010000009">
    <property type="protein sequence ID" value="MFI0794143.1"/>
    <property type="molecule type" value="Genomic_DNA"/>
</dbReference>
<keyword evidence="7 9" id="KW-0326">Glycosidase</keyword>
<keyword evidence="8" id="KW-0624">Polysaccharide degradation</keyword>
<gene>
    <name evidence="10" type="ORF">ACH4OY_15875</name>
</gene>
<dbReference type="SUPFAM" id="SSF51445">
    <property type="entry name" value="(Trans)glycosidases"/>
    <property type="match status" value="1"/>
</dbReference>
<keyword evidence="5" id="KW-0136">Cellulose degradation</keyword>
<evidence type="ECO:0000256" key="5">
    <source>
        <dbReference type="ARBA" id="ARBA00023001"/>
    </source>
</evidence>
<keyword evidence="11" id="KW-1185">Reference proteome</keyword>
<dbReference type="GO" id="GO:0008422">
    <property type="term" value="F:beta-glucosidase activity"/>
    <property type="evidence" value="ECO:0007669"/>
    <property type="project" value="UniProtKB-EC"/>
</dbReference>
<evidence type="ECO:0000256" key="6">
    <source>
        <dbReference type="ARBA" id="ARBA00023277"/>
    </source>
</evidence>
<evidence type="ECO:0000256" key="8">
    <source>
        <dbReference type="ARBA" id="ARBA00023326"/>
    </source>
</evidence>
<keyword evidence="4 9" id="KW-0378">Hydrolase</keyword>
<sequence length="477" mass="52437">MSDLIRPPAVGVLEQGPAPTFPPGFLWGAATAAYQIEGAATEGGRAPSIWDTFSHTKGRTVAGHTGDVACDHYHRMPDDVRLMADLGLKSYRFSVSWPRVQPGGSGAANPEGLDFYRRLVDELLGHGIEPWLTLYHWDLPQPLEDAGGWPARDTAARFADYARLVADALGDRVRYWTTLNEPWCSAFLGYGSGVHAPGRTDGADAVRAGHHLMLGHGLAVQALRATRSDAQLGITVNLYPVDPASSAPADVDAARRIDGLANRFFLDPVLRGAYPEDLRADLAAVTDFGHVRDGDLATISTPLDLVGINYYSRHVVAAPVEGEPPQDYWRASTCWPGSEDVRFVTRGVPVTDMDWEIDAPGLLEILERVHREYTELPLYVTENGSAFVDAVVDGRVDDADRLAYFDSHLRAAHAAIDSGVPLRGYFAWSLLDNFEWAWGYTKRFGMVYVDYDSQTRIPKSSARWYAEVIRRNGLAAQ</sequence>
<accession>A0ABW7SKD6</accession>
<dbReference type="EC" id="3.2.1.21" evidence="3 9"/>
<organism evidence="10 11">
    <name type="scientific">Micromonospora rubida</name>
    <dbReference type="NCBI Taxonomy" id="2697657"/>
    <lineage>
        <taxon>Bacteria</taxon>
        <taxon>Bacillati</taxon>
        <taxon>Actinomycetota</taxon>
        <taxon>Actinomycetes</taxon>
        <taxon>Micromonosporales</taxon>
        <taxon>Micromonosporaceae</taxon>
        <taxon>Micromonospora</taxon>
    </lineage>
</organism>
<comment type="similarity">
    <text evidence="2 9">Belongs to the glycosyl hydrolase 1 family.</text>
</comment>
<dbReference type="InterPro" id="IPR017853">
    <property type="entry name" value="GH"/>
</dbReference>
<evidence type="ECO:0000313" key="10">
    <source>
        <dbReference type="EMBL" id="MFI0794143.1"/>
    </source>
</evidence>
<dbReference type="PROSITE" id="PS00653">
    <property type="entry name" value="GLYCOSYL_HYDROL_F1_2"/>
    <property type="match status" value="1"/>
</dbReference>
<dbReference type="Proteomes" id="UP001611075">
    <property type="component" value="Unassembled WGS sequence"/>
</dbReference>
<proteinExistence type="inferred from homology"/>
<evidence type="ECO:0000313" key="11">
    <source>
        <dbReference type="Proteomes" id="UP001611075"/>
    </source>
</evidence>
<dbReference type="NCBIfam" id="TIGR03356">
    <property type="entry name" value="BGL"/>
    <property type="match status" value="1"/>
</dbReference>
<evidence type="ECO:0000256" key="4">
    <source>
        <dbReference type="ARBA" id="ARBA00022801"/>
    </source>
</evidence>
<dbReference type="InterPro" id="IPR001360">
    <property type="entry name" value="Glyco_hydro_1"/>
</dbReference>
<keyword evidence="6" id="KW-0119">Carbohydrate metabolism</keyword>
<dbReference type="Gene3D" id="3.20.20.80">
    <property type="entry name" value="Glycosidases"/>
    <property type="match status" value="1"/>
</dbReference>
<dbReference type="InterPro" id="IPR033132">
    <property type="entry name" value="GH_1_N_CS"/>
</dbReference>
<comment type="catalytic activity">
    <reaction evidence="1 9">
        <text>Hydrolysis of terminal, non-reducing beta-D-glucosyl residues with release of beta-D-glucose.</text>
        <dbReference type="EC" id="3.2.1.21"/>
    </reaction>
</comment>
<dbReference type="Pfam" id="PF00232">
    <property type="entry name" value="Glyco_hydro_1"/>
    <property type="match status" value="1"/>
</dbReference>
<dbReference type="PANTHER" id="PTHR10353:SF36">
    <property type="entry name" value="LP05116P"/>
    <property type="match status" value="1"/>
</dbReference>
<evidence type="ECO:0000256" key="1">
    <source>
        <dbReference type="ARBA" id="ARBA00000448"/>
    </source>
</evidence>
<evidence type="ECO:0000256" key="3">
    <source>
        <dbReference type="ARBA" id="ARBA00012744"/>
    </source>
</evidence>
<evidence type="ECO:0000256" key="7">
    <source>
        <dbReference type="ARBA" id="ARBA00023295"/>
    </source>
</evidence>
<dbReference type="InterPro" id="IPR017736">
    <property type="entry name" value="Glyco_hydro_1_beta-glucosidase"/>
</dbReference>
<reference evidence="10 11" key="1">
    <citation type="submission" date="2024-10" db="EMBL/GenBank/DDBJ databases">
        <title>The Natural Products Discovery Center: Release of the First 8490 Sequenced Strains for Exploring Actinobacteria Biosynthetic Diversity.</title>
        <authorList>
            <person name="Kalkreuter E."/>
            <person name="Kautsar S.A."/>
            <person name="Yang D."/>
            <person name="Bader C.D."/>
            <person name="Teijaro C.N."/>
            <person name="Fluegel L."/>
            <person name="Davis C.M."/>
            <person name="Simpson J.R."/>
            <person name="Lauterbach L."/>
            <person name="Steele A.D."/>
            <person name="Gui C."/>
            <person name="Meng S."/>
            <person name="Li G."/>
            <person name="Viehrig K."/>
            <person name="Ye F."/>
            <person name="Su P."/>
            <person name="Kiefer A.F."/>
            <person name="Nichols A."/>
            <person name="Cepeda A.J."/>
            <person name="Yan W."/>
            <person name="Fan B."/>
            <person name="Jiang Y."/>
            <person name="Adhikari A."/>
            <person name="Zheng C.-J."/>
            <person name="Schuster L."/>
            <person name="Cowan T.M."/>
            <person name="Smanski M.J."/>
            <person name="Chevrette M.G."/>
            <person name="De Carvalho L.P.S."/>
            <person name="Shen B."/>
        </authorList>
    </citation>
    <scope>NUCLEOTIDE SEQUENCE [LARGE SCALE GENOMIC DNA]</scope>
    <source>
        <strain evidence="10 11">NPDC021253</strain>
    </source>
</reference>
<name>A0ABW7SKD6_9ACTN</name>
<dbReference type="RefSeq" id="WP_396680179.1">
    <property type="nucleotide sequence ID" value="NZ_JBIRPU010000009.1"/>
</dbReference>
<dbReference type="PANTHER" id="PTHR10353">
    <property type="entry name" value="GLYCOSYL HYDROLASE"/>
    <property type="match status" value="1"/>
</dbReference>
<protein>
    <recommendedName>
        <fullName evidence="3 9">Beta-glucosidase</fullName>
        <ecNumber evidence="3 9">3.2.1.21</ecNumber>
    </recommendedName>
</protein>
<dbReference type="PRINTS" id="PR00131">
    <property type="entry name" value="GLHYDRLASE1"/>
</dbReference>